<gene>
    <name evidence="2" type="ORF">TrST_g11280</name>
</gene>
<sequence length="219" mass="24188">MHSVVNIFGCYFTVFLTSADDALWLLPYLVYPSRKARILHGLLFVGSLQAIVFLSYIISLGGHKLVKKYDYIFSVDGDALTSCLAALAAWVVFVCLLVQNIRRRGSRGNGYEHITDVEKGEGAKDDMAYSPKTVFFSSFLNSAGELCYFPPLLVSSKVSVAELSLGAFLACLTIIFVLSFCLARCRQWVEYNKKMSTLGVLGVLAISLTIEAVRDVIRS</sequence>
<keyword evidence="1" id="KW-0812">Transmembrane</keyword>
<dbReference type="AlphaFoldDB" id="A0A9W7A218"/>
<evidence type="ECO:0000313" key="3">
    <source>
        <dbReference type="Proteomes" id="UP001165085"/>
    </source>
</evidence>
<name>A0A9W7A218_9STRA</name>
<feature type="transmembrane region" description="Helical" evidence="1">
    <location>
        <begin position="79"/>
        <end position="98"/>
    </location>
</feature>
<accession>A0A9W7A218</accession>
<feature type="transmembrane region" description="Helical" evidence="1">
    <location>
        <begin position="134"/>
        <end position="153"/>
    </location>
</feature>
<dbReference type="OrthoDB" id="48910at2759"/>
<feature type="transmembrane region" description="Helical" evidence="1">
    <location>
        <begin position="165"/>
        <end position="183"/>
    </location>
</feature>
<keyword evidence="1" id="KW-0472">Membrane</keyword>
<protein>
    <submittedName>
        <fullName evidence="2">Uncharacterized protein</fullName>
    </submittedName>
</protein>
<feature type="transmembrane region" description="Helical" evidence="1">
    <location>
        <begin position="38"/>
        <end position="59"/>
    </location>
</feature>
<feature type="transmembrane region" description="Helical" evidence="1">
    <location>
        <begin position="195"/>
        <end position="213"/>
    </location>
</feature>
<feature type="transmembrane region" description="Helical" evidence="1">
    <location>
        <begin position="6"/>
        <end position="26"/>
    </location>
</feature>
<dbReference type="Proteomes" id="UP001165085">
    <property type="component" value="Unassembled WGS sequence"/>
</dbReference>
<organism evidence="2 3">
    <name type="scientific">Triparma strigata</name>
    <dbReference type="NCBI Taxonomy" id="1606541"/>
    <lineage>
        <taxon>Eukaryota</taxon>
        <taxon>Sar</taxon>
        <taxon>Stramenopiles</taxon>
        <taxon>Ochrophyta</taxon>
        <taxon>Bolidophyceae</taxon>
        <taxon>Parmales</taxon>
        <taxon>Triparmaceae</taxon>
        <taxon>Triparma</taxon>
    </lineage>
</organism>
<keyword evidence="1" id="KW-1133">Transmembrane helix</keyword>
<reference evidence="3" key="1">
    <citation type="journal article" date="2023" name="Commun. Biol.">
        <title>Genome analysis of Parmales, the sister group of diatoms, reveals the evolutionary specialization of diatoms from phago-mixotrophs to photoautotrophs.</title>
        <authorList>
            <person name="Ban H."/>
            <person name="Sato S."/>
            <person name="Yoshikawa S."/>
            <person name="Yamada K."/>
            <person name="Nakamura Y."/>
            <person name="Ichinomiya M."/>
            <person name="Sato N."/>
            <person name="Blanc-Mathieu R."/>
            <person name="Endo H."/>
            <person name="Kuwata A."/>
            <person name="Ogata H."/>
        </authorList>
    </citation>
    <scope>NUCLEOTIDE SEQUENCE [LARGE SCALE GENOMIC DNA]</scope>
    <source>
        <strain evidence="3">NIES 3701</strain>
    </source>
</reference>
<evidence type="ECO:0000313" key="2">
    <source>
        <dbReference type="EMBL" id="GMH62641.1"/>
    </source>
</evidence>
<keyword evidence="3" id="KW-1185">Reference proteome</keyword>
<comment type="caution">
    <text evidence="2">The sequence shown here is derived from an EMBL/GenBank/DDBJ whole genome shotgun (WGS) entry which is preliminary data.</text>
</comment>
<evidence type="ECO:0000256" key="1">
    <source>
        <dbReference type="SAM" id="Phobius"/>
    </source>
</evidence>
<dbReference type="EMBL" id="BRXY01000079">
    <property type="protein sequence ID" value="GMH62641.1"/>
    <property type="molecule type" value="Genomic_DNA"/>
</dbReference>
<proteinExistence type="predicted"/>